<protein>
    <submittedName>
        <fullName evidence="1">Uncharacterized protein</fullName>
    </submittedName>
</protein>
<feature type="non-terminal residue" evidence="1">
    <location>
        <position position="1"/>
    </location>
</feature>
<organism evidence="1 2">
    <name type="scientific">Symbiodinium pilosum</name>
    <name type="common">Dinoflagellate</name>
    <dbReference type="NCBI Taxonomy" id="2952"/>
    <lineage>
        <taxon>Eukaryota</taxon>
        <taxon>Sar</taxon>
        <taxon>Alveolata</taxon>
        <taxon>Dinophyceae</taxon>
        <taxon>Suessiales</taxon>
        <taxon>Symbiodiniaceae</taxon>
        <taxon>Symbiodinium</taxon>
    </lineage>
</organism>
<dbReference type="AlphaFoldDB" id="A0A812STA4"/>
<comment type="caution">
    <text evidence="1">The sequence shown here is derived from an EMBL/GenBank/DDBJ whole genome shotgun (WGS) entry which is preliminary data.</text>
</comment>
<dbReference type="Proteomes" id="UP000649617">
    <property type="component" value="Unassembled WGS sequence"/>
</dbReference>
<evidence type="ECO:0000313" key="2">
    <source>
        <dbReference type="Proteomes" id="UP000649617"/>
    </source>
</evidence>
<proteinExistence type="predicted"/>
<keyword evidence="2" id="KW-1185">Reference proteome</keyword>
<feature type="non-terminal residue" evidence="1">
    <location>
        <position position="101"/>
    </location>
</feature>
<dbReference type="EMBL" id="CAJNIZ010027657">
    <property type="protein sequence ID" value="CAE7501747.1"/>
    <property type="molecule type" value="Genomic_DNA"/>
</dbReference>
<reference evidence="1" key="1">
    <citation type="submission" date="2021-02" db="EMBL/GenBank/DDBJ databases">
        <authorList>
            <person name="Dougan E. K."/>
            <person name="Rhodes N."/>
            <person name="Thang M."/>
            <person name="Chan C."/>
        </authorList>
    </citation>
    <scope>NUCLEOTIDE SEQUENCE</scope>
</reference>
<sequence>APHDPDRQQSCSLLPLQFLAFCRTRPSAWPTCMVFRYLAVCCSADACCKAARAAFRKLAAMEDILEIRGSVDFICMCTGTSDPANHRCQHRQTAERRTISD</sequence>
<evidence type="ECO:0000313" key="1">
    <source>
        <dbReference type="EMBL" id="CAE7501747.1"/>
    </source>
</evidence>
<gene>
    <name evidence="1" type="ORF">SPIL2461_LOCUS12986</name>
</gene>
<accession>A0A812STA4</accession>
<name>A0A812STA4_SYMPI</name>